<keyword evidence="2" id="KW-1185">Reference proteome</keyword>
<evidence type="ECO:0000313" key="2">
    <source>
        <dbReference type="Proteomes" id="UP000196158"/>
    </source>
</evidence>
<organism evidence="1 2">
    <name type="scientific">Maudiozyma saulgeensis</name>
    <dbReference type="NCBI Taxonomy" id="1789683"/>
    <lineage>
        <taxon>Eukaryota</taxon>
        <taxon>Fungi</taxon>
        <taxon>Dikarya</taxon>
        <taxon>Ascomycota</taxon>
        <taxon>Saccharomycotina</taxon>
        <taxon>Saccharomycetes</taxon>
        <taxon>Saccharomycetales</taxon>
        <taxon>Saccharomycetaceae</taxon>
        <taxon>Maudiozyma</taxon>
    </lineage>
</organism>
<evidence type="ECO:0000313" key="1">
    <source>
        <dbReference type="EMBL" id="SMN22871.1"/>
    </source>
</evidence>
<sequence length="285" mass="33922">MFKLQTPIIQNLSQQPIQNNMDSQVQFSFLKDEELIQIHADCKKLTQSGILKEILDSTDGTVCVYLPKWDMDEYQDIIGLYLMWYNQSHKSNTISHVNITSSILPDKMNDIVNAVYGTQMFTYYQHKNFCVLHNAPEKLLPNVKIYMDSTTNKSNEGLIRFMQLKFWNEYLKDWVKQFNVAMTFMSKDKCFLMGNFEDDEENEERKNLFECYDWAFYHLLAFLSRISMLYALLQPNLKGSKEPKMIMDLYQNTLEALHDKEDFVLDFVKEYKDMRREIDRKKIAF</sequence>
<dbReference type="EMBL" id="FXLY01000015">
    <property type="protein sequence ID" value="SMN22871.1"/>
    <property type="molecule type" value="Genomic_DNA"/>
</dbReference>
<gene>
    <name evidence="1" type="ORF">KASA_0D00253G</name>
</gene>
<proteinExistence type="predicted"/>
<dbReference type="AlphaFoldDB" id="A0A1X7RB89"/>
<accession>A0A1X7RB89</accession>
<name>A0A1X7RB89_9SACH</name>
<dbReference type="OrthoDB" id="4064749at2759"/>
<dbReference type="Proteomes" id="UP000196158">
    <property type="component" value="Unassembled WGS sequence"/>
</dbReference>
<protein>
    <submittedName>
        <fullName evidence="1">Uncharacterized protein</fullName>
    </submittedName>
</protein>
<reference evidence="1 2" key="1">
    <citation type="submission" date="2017-04" db="EMBL/GenBank/DDBJ databases">
        <authorList>
            <person name="Afonso C.L."/>
            <person name="Miller P.J."/>
            <person name="Scott M.A."/>
            <person name="Spackman E."/>
            <person name="Goraichik I."/>
            <person name="Dimitrov K.M."/>
            <person name="Suarez D.L."/>
            <person name="Swayne D.E."/>
        </authorList>
    </citation>
    <scope>NUCLEOTIDE SEQUENCE [LARGE SCALE GENOMIC DNA]</scope>
</reference>